<dbReference type="EMBL" id="JALZWP010000001">
    <property type="protein sequence ID" value="MCL1627337.1"/>
    <property type="molecule type" value="Genomic_DNA"/>
</dbReference>
<feature type="transmembrane region" description="Helical" evidence="4">
    <location>
        <begin position="6"/>
        <end position="26"/>
    </location>
</feature>
<evidence type="ECO:0000313" key="7">
    <source>
        <dbReference type="Proteomes" id="UP001202550"/>
    </source>
</evidence>
<dbReference type="PROSITE" id="PS51503">
    <property type="entry name" value="HIG1"/>
    <property type="match status" value="1"/>
</dbReference>
<feature type="domain" description="HIG1" evidence="5">
    <location>
        <begin position="1"/>
        <end position="69"/>
    </location>
</feature>
<sequence>MLASDPLFIAALVACLGVLGVLVVGIGGFGRGGAFNQKHGNRMMRWRLYAQFAAVILIVAFVYFRQKGA</sequence>
<dbReference type="NCBIfam" id="NF033233">
    <property type="entry name" value="twin_helix"/>
    <property type="match status" value="1"/>
</dbReference>
<keyword evidence="1 4" id="KW-0812">Transmembrane</keyword>
<evidence type="ECO:0000256" key="4">
    <source>
        <dbReference type="SAM" id="Phobius"/>
    </source>
</evidence>
<name>A0ABT0LXL6_9RHOB</name>
<keyword evidence="3 4" id="KW-0472">Membrane</keyword>
<reference evidence="6 7" key="1">
    <citation type="submission" date="2022-05" db="EMBL/GenBank/DDBJ databases">
        <title>Seasonal and diel survey of microbial diversity of the Tyrrhenian coast.</title>
        <authorList>
            <person name="Gattoni G."/>
            <person name="Corral P."/>
        </authorList>
    </citation>
    <scope>NUCLEOTIDE SEQUENCE [LARGE SCALE GENOMIC DNA]</scope>
    <source>
        <strain evidence="6 7">V10</strain>
    </source>
</reference>
<gene>
    <name evidence="6" type="ORF">M3N55_01205</name>
</gene>
<accession>A0ABT0LXL6</accession>
<comment type="caution">
    <text evidence="6">The sequence shown here is derived from an EMBL/GenBank/DDBJ whole genome shotgun (WGS) entry which is preliminary data.</text>
</comment>
<proteinExistence type="predicted"/>
<dbReference type="Proteomes" id="UP001202550">
    <property type="component" value="Unassembled WGS sequence"/>
</dbReference>
<evidence type="ECO:0000256" key="1">
    <source>
        <dbReference type="ARBA" id="ARBA00022692"/>
    </source>
</evidence>
<keyword evidence="7" id="KW-1185">Reference proteome</keyword>
<evidence type="ECO:0000313" key="6">
    <source>
        <dbReference type="EMBL" id="MCL1627337.1"/>
    </source>
</evidence>
<dbReference type="RefSeq" id="WP_249055589.1">
    <property type="nucleotide sequence ID" value="NZ_JALZWP010000001.1"/>
</dbReference>
<dbReference type="Pfam" id="PF04588">
    <property type="entry name" value="HIG_1_N"/>
    <property type="match status" value="1"/>
</dbReference>
<evidence type="ECO:0000259" key="5">
    <source>
        <dbReference type="PROSITE" id="PS51503"/>
    </source>
</evidence>
<organism evidence="6 7">
    <name type="scientific">Roseinatronobacter domitianus</name>
    <dbReference type="NCBI Taxonomy" id="2940293"/>
    <lineage>
        <taxon>Bacteria</taxon>
        <taxon>Pseudomonadati</taxon>
        <taxon>Pseudomonadota</taxon>
        <taxon>Alphaproteobacteria</taxon>
        <taxon>Rhodobacterales</taxon>
        <taxon>Paracoccaceae</taxon>
        <taxon>Roseinatronobacter</taxon>
    </lineage>
</organism>
<dbReference type="InterPro" id="IPR007667">
    <property type="entry name" value="Hypoxia_induced_domain"/>
</dbReference>
<feature type="transmembrane region" description="Helical" evidence="4">
    <location>
        <begin position="46"/>
        <end position="64"/>
    </location>
</feature>
<keyword evidence="2 4" id="KW-1133">Transmembrane helix</keyword>
<evidence type="ECO:0000256" key="2">
    <source>
        <dbReference type="ARBA" id="ARBA00022989"/>
    </source>
</evidence>
<evidence type="ECO:0000256" key="3">
    <source>
        <dbReference type="ARBA" id="ARBA00023136"/>
    </source>
</evidence>
<protein>
    <submittedName>
        <fullName evidence="6">Twin transmembrane helix small protein</fullName>
    </submittedName>
</protein>